<gene>
    <name evidence="1" type="ORF">B1J93_14755</name>
</gene>
<dbReference type="EMBL" id="MVIT01000073">
    <property type="protein sequence ID" value="OOV40941.1"/>
    <property type="molecule type" value="Genomic_DNA"/>
</dbReference>
<name>A0A1T1DJ87_9LEPT</name>
<proteinExistence type="predicted"/>
<accession>A0A1T1DJ87</accession>
<sequence length="103" mass="12042">MGTGPHFIITDSESNSFCNLSELQNFTANCIKPFSNFFKISGQILNSNWIQWFILILITSQKSIKRIPLQSYIIKYQYFVPKQCFAIKENDIQFYRGSDEFVP</sequence>
<reference evidence="1 2" key="1">
    <citation type="submission" date="2017-02" db="EMBL/GenBank/DDBJ databases">
        <title>Comparative genomic analysis of Brazilian Leptospira kirschneri strains of different serogroups.</title>
        <authorList>
            <person name="Moreno L.Z."/>
            <person name="Miraglia F."/>
            <person name="Kremer F.S."/>
            <person name="Eslabao M.R."/>
            <person name="Lilenbaum W."/>
            <person name="Dellagostin O.A."/>
            <person name="Moreno A.M."/>
        </authorList>
    </citation>
    <scope>NUCLEOTIDE SEQUENCE [LARGE SCALE GENOMIC DNA]</scope>
    <source>
        <strain evidence="1 2">M110/06</strain>
    </source>
</reference>
<evidence type="ECO:0000313" key="1">
    <source>
        <dbReference type="EMBL" id="OOV40941.1"/>
    </source>
</evidence>
<evidence type="ECO:0000313" key="2">
    <source>
        <dbReference type="Proteomes" id="UP000191008"/>
    </source>
</evidence>
<dbReference type="AlphaFoldDB" id="A0A1T1DJ87"/>
<organism evidence="1 2">
    <name type="scientific">Leptospira kirschneri serovar Pomona</name>
    <dbReference type="NCBI Taxonomy" id="561005"/>
    <lineage>
        <taxon>Bacteria</taxon>
        <taxon>Pseudomonadati</taxon>
        <taxon>Spirochaetota</taxon>
        <taxon>Spirochaetia</taxon>
        <taxon>Leptospirales</taxon>
        <taxon>Leptospiraceae</taxon>
        <taxon>Leptospira</taxon>
    </lineage>
</organism>
<protein>
    <submittedName>
        <fullName evidence="1">Uncharacterized protein</fullName>
    </submittedName>
</protein>
<comment type="caution">
    <text evidence="1">The sequence shown here is derived from an EMBL/GenBank/DDBJ whole genome shotgun (WGS) entry which is preliminary data.</text>
</comment>
<dbReference type="Proteomes" id="UP000191008">
    <property type="component" value="Unassembled WGS sequence"/>
</dbReference>